<keyword evidence="3" id="KW-1185">Reference proteome</keyword>
<evidence type="ECO:0000259" key="1">
    <source>
        <dbReference type="PROSITE" id="PS50835"/>
    </source>
</evidence>
<dbReference type="PANTHER" id="PTHR23267">
    <property type="entry name" value="IMMUNOGLOBULIN LIGHT CHAIN"/>
    <property type="match status" value="1"/>
</dbReference>
<organism evidence="2 3">
    <name type="scientific">Podarcis muralis</name>
    <name type="common">Wall lizard</name>
    <name type="synonym">Lacerta muralis</name>
    <dbReference type="NCBI Taxonomy" id="64176"/>
    <lineage>
        <taxon>Eukaryota</taxon>
        <taxon>Metazoa</taxon>
        <taxon>Chordata</taxon>
        <taxon>Craniata</taxon>
        <taxon>Vertebrata</taxon>
        <taxon>Euteleostomi</taxon>
        <taxon>Lepidosauria</taxon>
        <taxon>Squamata</taxon>
        <taxon>Bifurcata</taxon>
        <taxon>Unidentata</taxon>
        <taxon>Episquamata</taxon>
        <taxon>Laterata</taxon>
        <taxon>Lacertibaenia</taxon>
        <taxon>Lacertidae</taxon>
        <taxon>Podarcis</taxon>
    </lineage>
</organism>
<name>A0A670K039_PODMU</name>
<proteinExistence type="predicted"/>
<dbReference type="InterPro" id="IPR003599">
    <property type="entry name" value="Ig_sub"/>
</dbReference>
<protein>
    <recommendedName>
        <fullName evidence="1">Ig-like domain-containing protein</fullName>
    </recommendedName>
</protein>
<evidence type="ECO:0000313" key="3">
    <source>
        <dbReference type="Proteomes" id="UP000472272"/>
    </source>
</evidence>
<reference evidence="2" key="2">
    <citation type="submission" date="2025-08" db="UniProtKB">
        <authorList>
            <consortium name="Ensembl"/>
        </authorList>
    </citation>
    <scope>IDENTIFICATION</scope>
</reference>
<reference evidence="2 3" key="1">
    <citation type="journal article" date="2019" name="Proc. Natl. Acad. Sci. U.S.A.">
        <title>Regulatory changes in pterin and carotenoid genes underlie balanced color polymorphisms in the wall lizard.</title>
        <authorList>
            <person name="Andrade P."/>
            <person name="Pinho C."/>
            <person name="Perez I de Lanuza G."/>
            <person name="Afonso S."/>
            <person name="Brejcha J."/>
            <person name="Rubin C.J."/>
            <person name="Wallerman O."/>
            <person name="Pereira P."/>
            <person name="Sabatino S.J."/>
            <person name="Bellati A."/>
            <person name="Pellitteri-Rosa D."/>
            <person name="Bosakova Z."/>
            <person name="Bunikis I."/>
            <person name="Carretero M.A."/>
            <person name="Feiner N."/>
            <person name="Marsik P."/>
            <person name="Pauperio F."/>
            <person name="Salvi D."/>
            <person name="Soler L."/>
            <person name="While G.M."/>
            <person name="Uller T."/>
            <person name="Font E."/>
            <person name="Andersson L."/>
            <person name="Carneiro M."/>
        </authorList>
    </citation>
    <scope>NUCLEOTIDE SEQUENCE</scope>
</reference>
<dbReference type="Proteomes" id="UP000472272">
    <property type="component" value="Chromosome 13"/>
</dbReference>
<dbReference type="SMART" id="SM00409">
    <property type="entry name" value="IG"/>
    <property type="match status" value="1"/>
</dbReference>
<dbReference type="InterPro" id="IPR007110">
    <property type="entry name" value="Ig-like_dom"/>
</dbReference>
<dbReference type="InterPro" id="IPR036179">
    <property type="entry name" value="Ig-like_dom_sf"/>
</dbReference>
<accession>A0A670K039</accession>
<reference evidence="2" key="3">
    <citation type="submission" date="2025-09" db="UniProtKB">
        <authorList>
            <consortium name="Ensembl"/>
        </authorList>
    </citation>
    <scope>IDENTIFICATION</scope>
</reference>
<dbReference type="Ensembl" id="ENSPMRT00000030701.1">
    <property type="protein sequence ID" value="ENSPMRP00000028939.1"/>
    <property type="gene ID" value="ENSPMRG00000018714.1"/>
</dbReference>
<feature type="domain" description="Ig-like" evidence="1">
    <location>
        <begin position="11"/>
        <end position="92"/>
    </location>
</feature>
<evidence type="ECO:0000313" key="2">
    <source>
        <dbReference type="Ensembl" id="ENSPMRP00000028939.1"/>
    </source>
</evidence>
<dbReference type="Pfam" id="PF13927">
    <property type="entry name" value="Ig_3"/>
    <property type="match status" value="1"/>
</dbReference>
<dbReference type="Gene3D" id="2.60.40.10">
    <property type="entry name" value="Immunoglobulins"/>
    <property type="match status" value="1"/>
</dbReference>
<dbReference type="AlphaFoldDB" id="A0A670K039"/>
<dbReference type="GeneTree" id="ENSGT00940000154869"/>
<dbReference type="PROSITE" id="PS50835">
    <property type="entry name" value="IG_LIKE"/>
    <property type="match status" value="1"/>
</dbReference>
<dbReference type="SUPFAM" id="SSF48726">
    <property type="entry name" value="Immunoglobulin"/>
    <property type="match status" value="1"/>
</dbReference>
<dbReference type="InterPro" id="IPR013783">
    <property type="entry name" value="Ig-like_fold"/>
</dbReference>
<dbReference type="InterPro" id="IPR050150">
    <property type="entry name" value="IgV_Light_Chain"/>
</dbReference>
<sequence length="173" mass="18843">SLLQAQNWSWPENISSGQIITQTPASLQASLGDRVTIQCKAASSVSNNMLLIYGGSTRFEGTPDRFSGSYSGNDFSFTINGVHAKDEGEYYCGQGYSFPLHSDTLQYKNQFSGLRQKEGMTVGVLQQQQQHSAVEHLFPGQIVPGYIPGTISNSKSEEPLANTLLSPVRLGLH</sequence>